<dbReference type="AlphaFoldDB" id="A0A060T3U4"/>
<organism evidence="1">
    <name type="scientific">Blastobotrys adeninivorans</name>
    <name type="common">Yeast</name>
    <name type="synonym">Arxula adeninivorans</name>
    <dbReference type="NCBI Taxonomy" id="409370"/>
    <lineage>
        <taxon>Eukaryota</taxon>
        <taxon>Fungi</taxon>
        <taxon>Dikarya</taxon>
        <taxon>Ascomycota</taxon>
        <taxon>Saccharomycotina</taxon>
        <taxon>Dipodascomycetes</taxon>
        <taxon>Dipodascales</taxon>
        <taxon>Trichomonascaceae</taxon>
        <taxon>Blastobotrys</taxon>
    </lineage>
</organism>
<proteinExistence type="predicted"/>
<evidence type="ECO:0000313" key="1">
    <source>
        <dbReference type="EMBL" id="CDP33851.1"/>
    </source>
</evidence>
<reference evidence="1" key="1">
    <citation type="submission" date="2014-02" db="EMBL/GenBank/DDBJ databases">
        <authorList>
            <person name="Genoscope - CEA"/>
        </authorList>
    </citation>
    <scope>NUCLEOTIDE SEQUENCE</scope>
    <source>
        <strain evidence="1">LS3</strain>
    </source>
</reference>
<gene>
    <name evidence="1" type="ORF">GNLVRS02_ARAD1A18942g</name>
</gene>
<sequence length="108" mass="12535">MNPSGMNVKNNMVMKKLTKKHLSRARTLTKARRVLQELNVNEFPGYVVNQGQRRQLTLAWDFTAIPKANNDIANASEDMYFTDDFEIYHDDMNYDIVPTTYASDDKEN</sequence>
<name>A0A060T3U4_BLAAD</name>
<protein>
    <submittedName>
        <fullName evidence="1">ARAD1A18942p</fullName>
    </submittedName>
</protein>
<dbReference type="EMBL" id="HG937691">
    <property type="protein sequence ID" value="CDP33851.1"/>
    <property type="molecule type" value="Genomic_DNA"/>
</dbReference>
<reference evidence="1" key="2">
    <citation type="submission" date="2014-06" db="EMBL/GenBank/DDBJ databases">
        <title>The complete genome of Blastobotrys (Arxula) adeninivorans LS3 - a yeast of biotechnological interest.</title>
        <authorList>
            <person name="Kunze G."/>
            <person name="Gaillardin C."/>
            <person name="Czernicka M."/>
            <person name="Durrens P."/>
            <person name="Martin T."/>
            <person name="Boer E."/>
            <person name="Gabaldon T."/>
            <person name="Cruz J."/>
            <person name="Talla E."/>
            <person name="Marck C."/>
            <person name="Goffeau A."/>
            <person name="Barbe V."/>
            <person name="Baret P."/>
            <person name="Baronian K."/>
            <person name="Beier S."/>
            <person name="Bleykasten C."/>
            <person name="Bode R."/>
            <person name="Casaregola S."/>
            <person name="Despons L."/>
            <person name="Fairhead C."/>
            <person name="Giersberg M."/>
            <person name="Gierski P."/>
            <person name="Hahnel U."/>
            <person name="Hartmann A."/>
            <person name="Jankowska D."/>
            <person name="Jubin C."/>
            <person name="Jung P."/>
            <person name="Lafontaine I."/>
            <person name="Leh-Louis V."/>
            <person name="Lemaire M."/>
            <person name="Marcet-Houben M."/>
            <person name="Mascher M."/>
            <person name="Morel G."/>
            <person name="Richard G.-F."/>
            <person name="Riechen J."/>
            <person name="Sacerdot C."/>
            <person name="Sarkar A."/>
            <person name="Savel G."/>
            <person name="Schacherer J."/>
            <person name="Sherman D."/>
            <person name="Straub M.-L."/>
            <person name="Stein N."/>
            <person name="Thierry A."/>
            <person name="Trautwein-Schult A."/>
            <person name="Westhof E."/>
            <person name="Worch S."/>
            <person name="Dujon B."/>
            <person name="Souciet J.-L."/>
            <person name="Wincker P."/>
            <person name="Scholz U."/>
            <person name="Neuveglise N."/>
        </authorList>
    </citation>
    <scope>NUCLEOTIDE SEQUENCE</scope>
    <source>
        <strain evidence="1">LS3</strain>
    </source>
</reference>
<accession>A0A060T3U4</accession>